<dbReference type="Proteomes" id="UP000807504">
    <property type="component" value="Unassembled WGS sequence"/>
</dbReference>
<protein>
    <submittedName>
        <fullName evidence="3">C-factor like protein</fullName>
    </submittedName>
</protein>
<evidence type="ECO:0000256" key="2">
    <source>
        <dbReference type="ARBA" id="ARBA00023002"/>
    </source>
</evidence>
<dbReference type="PANTHER" id="PTHR43544">
    <property type="entry name" value="SHORT-CHAIN DEHYDROGENASE/REDUCTASE"/>
    <property type="match status" value="1"/>
</dbReference>
<evidence type="ECO:0000256" key="1">
    <source>
        <dbReference type="ARBA" id="ARBA00022857"/>
    </source>
</evidence>
<organism evidence="3 4">
    <name type="scientific">Argiope bruennichi</name>
    <name type="common">Wasp spider</name>
    <name type="synonym">Aranea bruennichi</name>
    <dbReference type="NCBI Taxonomy" id="94029"/>
    <lineage>
        <taxon>Eukaryota</taxon>
        <taxon>Metazoa</taxon>
        <taxon>Ecdysozoa</taxon>
        <taxon>Arthropoda</taxon>
        <taxon>Chelicerata</taxon>
        <taxon>Arachnida</taxon>
        <taxon>Araneae</taxon>
        <taxon>Araneomorphae</taxon>
        <taxon>Entelegynae</taxon>
        <taxon>Araneoidea</taxon>
        <taxon>Araneidae</taxon>
        <taxon>Argiope</taxon>
    </lineage>
</organism>
<keyword evidence="1" id="KW-0521">NADP</keyword>
<reference evidence="3" key="1">
    <citation type="journal article" date="2020" name="bioRxiv">
        <title>Chromosome-level reference genome of the European wasp spider Argiope bruennichi: a resource for studies on range expansion and evolutionary adaptation.</title>
        <authorList>
            <person name="Sheffer M.M."/>
            <person name="Hoppe A."/>
            <person name="Krehenwinkel H."/>
            <person name="Uhl G."/>
            <person name="Kuss A.W."/>
            <person name="Jensen L."/>
            <person name="Jensen C."/>
            <person name="Gillespie R.G."/>
            <person name="Hoff K.J."/>
            <person name="Prost S."/>
        </authorList>
    </citation>
    <scope>NUCLEOTIDE SEQUENCE</scope>
</reference>
<keyword evidence="4" id="KW-1185">Reference proteome</keyword>
<evidence type="ECO:0000313" key="4">
    <source>
        <dbReference type="Proteomes" id="UP000807504"/>
    </source>
</evidence>
<dbReference type="InterPro" id="IPR051468">
    <property type="entry name" value="Fungal_SecMetab_SDRs"/>
</dbReference>
<dbReference type="InterPro" id="IPR002347">
    <property type="entry name" value="SDR_fam"/>
</dbReference>
<name>A0A8T0EG06_ARGBR</name>
<dbReference type="GO" id="GO:0005737">
    <property type="term" value="C:cytoplasm"/>
    <property type="evidence" value="ECO:0007669"/>
    <property type="project" value="TreeGrafter"/>
</dbReference>
<dbReference type="PRINTS" id="PR00081">
    <property type="entry name" value="GDHRDH"/>
</dbReference>
<sequence length="206" mass="22797">MKVESIMVTGANRGIGLEFVRQLSQLNEPPRFIFATYRNDDTLKDLREIEESSTKTKIILIKMDVTNPEEREEGPKTMLPLLERAAKLHSSADTLSVSRAAVLNMSSIAGSIANVGVVFRRDLVVPAYKISKAALNMAMRVIATSVKDKGILVILMCPGWVRTPMGTQKAVLEPEESIGTMIKTLPKLNESHHGVFIDRTGNPYPY</sequence>
<accession>A0A8T0EG06</accession>
<dbReference type="Pfam" id="PF00106">
    <property type="entry name" value="adh_short"/>
    <property type="match status" value="2"/>
</dbReference>
<reference evidence="3" key="2">
    <citation type="submission" date="2020-06" db="EMBL/GenBank/DDBJ databases">
        <authorList>
            <person name="Sheffer M."/>
        </authorList>
    </citation>
    <scope>NUCLEOTIDE SEQUENCE</scope>
</reference>
<dbReference type="AlphaFoldDB" id="A0A8T0EG06"/>
<dbReference type="PANTHER" id="PTHR43544:SF7">
    <property type="entry name" value="NADB-LER2"/>
    <property type="match status" value="1"/>
</dbReference>
<dbReference type="InterPro" id="IPR036291">
    <property type="entry name" value="NAD(P)-bd_dom_sf"/>
</dbReference>
<comment type="caution">
    <text evidence="3">The sequence shown here is derived from an EMBL/GenBank/DDBJ whole genome shotgun (WGS) entry which is preliminary data.</text>
</comment>
<evidence type="ECO:0000313" key="3">
    <source>
        <dbReference type="EMBL" id="KAF8772042.1"/>
    </source>
</evidence>
<keyword evidence="2" id="KW-0560">Oxidoreductase</keyword>
<dbReference type="Gene3D" id="3.40.50.720">
    <property type="entry name" value="NAD(P)-binding Rossmann-like Domain"/>
    <property type="match status" value="2"/>
</dbReference>
<dbReference type="GO" id="GO:0016491">
    <property type="term" value="F:oxidoreductase activity"/>
    <property type="evidence" value="ECO:0007669"/>
    <property type="project" value="TreeGrafter"/>
</dbReference>
<dbReference type="EMBL" id="JABXBU010002228">
    <property type="protein sequence ID" value="KAF8772042.1"/>
    <property type="molecule type" value="Genomic_DNA"/>
</dbReference>
<proteinExistence type="predicted"/>
<dbReference type="SUPFAM" id="SSF51735">
    <property type="entry name" value="NAD(P)-binding Rossmann-fold domains"/>
    <property type="match status" value="1"/>
</dbReference>
<gene>
    <name evidence="3" type="ORF">HNY73_019389</name>
</gene>